<dbReference type="Proteomes" id="UP000822688">
    <property type="component" value="Chromosome 4"/>
</dbReference>
<comment type="similarity">
    <text evidence="1">Belongs to the AB hydrolase superfamily.</text>
</comment>
<dbReference type="SUPFAM" id="SSF53474">
    <property type="entry name" value="alpha/beta-Hydrolases"/>
    <property type="match status" value="1"/>
</dbReference>
<dbReference type="GO" id="GO:0016787">
    <property type="term" value="F:hydrolase activity"/>
    <property type="evidence" value="ECO:0007669"/>
    <property type="project" value="UniProtKB-KW"/>
</dbReference>
<dbReference type="Pfam" id="PF00561">
    <property type="entry name" value="Abhydrolase_1"/>
    <property type="match status" value="1"/>
</dbReference>
<dbReference type="InterPro" id="IPR000639">
    <property type="entry name" value="Epox_hydrolase-like"/>
</dbReference>
<dbReference type="InterPro" id="IPR029058">
    <property type="entry name" value="AB_hydrolase_fold"/>
</dbReference>
<protein>
    <recommendedName>
        <fullName evidence="3">AB hydrolase-1 domain-containing protein</fullName>
    </recommendedName>
</protein>
<dbReference type="InterPro" id="IPR000073">
    <property type="entry name" value="AB_hydrolase_1"/>
</dbReference>
<dbReference type="Gene3D" id="3.40.50.1820">
    <property type="entry name" value="alpha/beta hydrolase"/>
    <property type="match status" value="1"/>
</dbReference>
<sequence length="271" mass="29996">MVVSNSVLDAHNVRVLGTGDDVVVLSHGFGSDQSMWKYIVPSLLNNNLRVVLYDIMGAGTTDTSNFNFNRYSSLHAYADDLLTILDELDIESCVYVGHSVSGMIGCLASIERPDIFQKLILLGASPRYLNDTNYYGGFEQHDLDQLFTSMKSNFRAWSSGFAAAAVGADINDRTVQEFSRTLFSVRPDVALTVSQSIFQSDLRSILPQVTVPCHIIQSQKDMAVPVEVAEYLSRNLGGWTSMDILETEGHFPQLTSPELVIPVLLRYVEDS</sequence>
<keyword evidence="5" id="KW-1185">Reference proteome</keyword>
<dbReference type="AlphaFoldDB" id="A0A8T0I6A3"/>
<gene>
    <name evidence="4" type="ORF">KC19_4G081000</name>
</gene>
<dbReference type="FunFam" id="3.40.50.1820:FF:000042">
    <property type="entry name" value="probable strigolactone esterase DAD2"/>
    <property type="match status" value="1"/>
</dbReference>
<reference evidence="4" key="1">
    <citation type="submission" date="2020-06" db="EMBL/GenBank/DDBJ databases">
        <title>WGS assembly of Ceratodon purpureus strain R40.</title>
        <authorList>
            <person name="Carey S.B."/>
            <person name="Jenkins J."/>
            <person name="Shu S."/>
            <person name="Lovell J.T."/>
            <person name="Sreedasyam A."/>
            <person name="Maumus F."/>
            <person name="Tiley G.P."/>
            <person name="Fernandez-Pozo N."/>
            <person name="Barry K."/>
            <person name="Chen C."/>
            <person name="Wang M."/>
            <person name="Lipzen A."/>
            <person name="Daum C."/>
            <person name="Saski C.A."/>
            <person name="Payton A.C."/>
            <person name="Mcbreen J.C."/>
            <person name="Conrad R.E."/>
            <person name="Kollar L.M."/>
            <person name="Olsson S."/>
            <person name="Huttunen S."/>
            <person name="Landis J.B."/>
            <person name="Wickett N.J."/>
            <person name="Johnson M.G."/>
            <person name="Rensing S.A."/>
            <person name="Grimwood J."/>
            <person name="Schmutz J."/>
            <person name="Mcdaniel S.F."/>
        </authorList>
    </citation>
    <scope>NUCLEOTIDE SEQUENCE</scope>
    <source>
        <strain evidence="4">R40</strain>
    </source>
</reference>
<comment type="caution">
    <text evidence="4">The sequence shown here is derived from an EMBL/GenBank/DDBJ whole genome shotgun (WGS) entry which is preliminary data.</text>
</comment>
<evidence type="ECO:0000259" key="3">
    <source>
        <dbReference type="Pfam" id="PF00561"/>
    </source>
</evidence>
<accession>A0A8T0I6A3</accession>
<evidence type="ECO:0000256" key="1">
    <source>
        <dbReference type="ARBA" id="ARBA00008645"/>
    </source>
</evidence>
<evidence type="ECO:0000256" key="2">
    <source>
        <dbReference type="ARBA" id="ARBA00022801"/>
    </source>
</evidence>
<dbReference type="OrthoDB" id="408373at2759"/>
<organism evidence="4 5">
    <name type="scientific">Ceratodon purpureus</name>
    <name type="common">Fire moss</name>
    <name type="synonym">Dicranum purpureum</name>
    <dbReference type="NCBI Taxonomy" id="3225"/>
    <lineage>
        <taxon>Eukaryota</taxon>
        <taxon>Viridiplantae</taxon>
        <taxon>Streptophyta</taxon>
        <taxon>Embryophyta</taxon>
        <taxon>Bryophyta</taxon>
        <taxon>Bryophytina</taxon>
        <taxon>Bryopsida</taxon>
        <taxon>Dicranidae</taxon>
        <taxon>Pseudoditrichales</taxon>
        <taxon>Ditrichaceae</taxon>
        <taxon>Ceratodon</taxon>
    </lineage>
</organism>
<dbReference type="PRINTS" id="PR00111">
    <property type="entry name" value="ABHYDROLASE"/>
</dbReference>
<feature type="domain" description="AB hydrolase-1" evidence="3">
    <location>
        <begin position="22"/>
        <end position="255"/>
    </location>
</feature>
<dbReference type="PANTHER" id="PTHR43039">
    <property type="entry name" value="ESTERASE-RELATED"/>
    <property type="match status" value="1"/>
</dbReference>
<name>A0A8T0I6A3_CERPU</name>
<evidence type="ECO:0000313" key="4">
    <source>
        <dbReference type="EMBL" id="KAG0579200.1"/>
    </source>
</evidence>
<dbReference type="PRINTS" id="PR00412">
    <property type="entry name" value="EPOXHYDRLASE"/>
</dbReference>
<proteinExistence type="inferred from homology"/>
<dbReference type="EMBL" id="CM026424">
    <property type="protein sequence ID" value="KAG0579200.1"/>
    <property type="molecule type" value="Genomic_DNA"/>
</dbReference>
<evidence type="ECO:0000313" key="5">
    <source>
        <dbReference type="Proteomes" id="UP000822688"/>
    </source>
</evidence>
<keyword evidence="2" id="KW-0378">Hydrolase</keyword>